<keyword evidence="9" id="KW-0406">Ion transport</keyword>
<dbReference type="AlphaFoldDB" id="A0A2T5BX36"/>
<evidence type="ECO:0000256" key="1">
    <source>
        <dbReference type="ARBA" id="ARBA00004651"/>
    </source>
</evidence>
<dbReference type="RefSeq" id="WP_107823897.1">
    <property type="nucleotide sequence ID" value="NZ_OY782574.1"/>
</dbReference>
<evidence type="ECO:0000256" key="9">
    <source>
        <dbReference type="ARBA" id="ARBA00023065"/>
    </source>
</evidence>
<feature type="transmembrane region" description="Helical" evidence="11">
    <location>
        <begin position="298"/>
        <end position="318"/>
    </location>
</feature>
<dbReference type="GO" id="GO:0015087">
    <property type="term" value="F:cobalt ion transmembrane transporter activity"/>
    <property type="evidence" value="ECO:0007669"/>
    <property type="project" value="TreeGrafter"/>
</dbReference>
<dbReference type="SUPFAM" id="SSF143865">
    <property type="entry name" value="CorA soluble domain-like"/>
    <property type="match status" value="1"/>
</dbReference>
<dbReference type="Proteomes" id="UP000243525">
    <property type="component" value="Unassembled WGS sequence"/>
</dbReference>
<dbReference type="CDD" id="cd12833">
    <property type="entry name" value="ZntB-like_1"/>
    <property type="match status" value="1"/>
</dbReference>
<dbReference type="Gene3D" id="3.30.460.20">
    <property type="entry name" value="CorA soluble domain-like"/>
    <property type="match status" value="1"/>
</dbReference>
<keyword evidence="7" id="KW-0862">Zinc</keyword>
<comment type="similarity">
    <text evidence="2">Belongs to the CorA metal ion transporter (MIT) (TC 1.A.35) family.</text>
</comment>
<dbReference type="GO" id="GO:0015095">
    <property type="term" value="F:magnesium ion transmembrane transporter activity"/>
    <property type="evidence" value="ECO:0007669"/>
    <property type="project" value="TreeGrafter"/>
</dbReference>
<sequence length="324" mass="37181">MKQAVIHAFYVESATRKVETIDINALPELRDPSDYLWLQLDFSVPETKSVVHNLSVNELTAAALLKEDSRPRVAVSADELLLVVRGVNLIKGEKPENMISVRIMATKNMIITCQKKRLNSIQSIVDDLEQGNAPKSTGDFIVRLNERLVFNMSDVMEDIEESAISMEELVMDEEGNDDESKSELYNLRRQIIQLKRFLIPQRDALNKLQIEKTNWMTSKQQLRLREVSDYLMRYLEMLDAARELASVSQETLINRSNEQINSRMYLLSIIAALFLPLSFFTGLLGVNLSGIPHAENPNAFLAFILILVIIVGFQFWFFRKNKWL</sequence>
<feature type="transmembrane region" description="Helical" evidence="11">
    <location>
        <begin position="264"/>
        <end position="286"/>
    </location>
</feature>
<dbReference type="PANTHER" id="PTHR46494">
    <property type="entry name" value="CORA FAMILY METAL ION TRANSPORTER (EUROFUNG)"/>
    <property type="match status" value="1"/>
</dbReference>
<gene>
    <name evidence="12" type="ORF">C8N47_13220</name>
</gene>
<dbReference type="InterPro" id="IPR045863">
    <property type="entry name" value="CorA_TM1_TM2"/>
</dbReference>
<comment type="subcellular location">
    <subcellularLocation>
        <location evidence="1">Cell membrane</location>
        <topology evidence="1">Multi-pass membrane protein</topology>
    </subcellularLocation>
</comment>
<dbReference type="Gene3D" id="1.20.58.340">
    <property type="entry name" value="Magnesium transport protein CorA, transmembrane region"/>
    <property type="match status" value="2"/>
</dbReference>
<reference evidence="12 13" key="1">
    <citation type="submission" date="2018-04" db="EMBL/GenBank/DDBJ databases">
        <title>Genomic Encyclopedia of Archaeal and Bacterial Type Strains, Phase II (KMG-II): from individual species to whole genera.</title>
        <authorList>
            <person name="Goeker M."/>
        </authorList>
    </citation>
    <scope>NUCLEOTIDE SEQUENCE [LARGE SCALE GENOMIC DNA]</scope>
    <source>
        <strain evidence="12 13">DSM 28823</strain>
    </source>
</reference>
<evidence type="ECO:0000256" key="10">
    <source>
        <dbReference type="ARBA" id="ARBA00023136"/>
    </source>
</evidence>
<dbReference type="SUPFAM" id="SSF144083">
    <property type="entry name" value="Magnesium transport protein CorA, transmembrane region"/>
    <property type="match status" value="1"/>
</dbReference>
<dbReference type="Pfam" id="PF01544">
    <property type="entry name" value="CorA"/>
    <property type="match status" value="1"/>
</dbReference>
<evidence type="ECO:0000313" key="13">
    <source>
        <dbReference type="Proteomes" id="UP000243525"/>
    </source>
</evidence>
<dbReference type="EMBL" id="QAAD01000032">
    <property type="protein sequence ID" value="PTN04346.1"/>
    <property type="molecule type" value="Genomic_DNA"/>
</dbReference>
<dbReference type="InterPro" id="IPR002523">
    <property type="entry name" value="MgTranspt_CorA/ZnTranspt_ZntB"/>
</dbReference>
<keyword evidence="10 11" id="KW-0472">Membrane</keyword>
<organism evidence="12 13">
    <name type="scientific">Mangrovibacterium marinum</name>
    <dbReference type="NCBI Taxonomy" id="1639118"/>
    <lineage>
        <taxon>Bacteria</taxon>
        <taxon>Pseudomonadati</taxon>
        <taxon>Bacteroidota</taxon>
        <taxon>Bacteroidia</taxon>
        <taxon>Marinilabiliales</taxon>
        <taxon>Prolixibacteraceae</taxon>
        <taxon>Mangrovibacterium</taxon>
    </lineage>
</organism>
<keyword evidence="4" id="KW-1003">Cell membrane</keyword>
<name>A0A2T5BX36_9BACT</name>
<keyword evidence="3" id="KW-0813">Transport</keyword>
<evidence type="ECO:0000256" key="7">
    <source>
        <dbReference type="ARBA" id="ARBA00022833"/>
    </source>
</evidence>
<dbReference type="GO" id="GO:0000287">
    <property type="term" value="F:magnesium ion binding"/>
    <property type="evidence" value="ECO:0007669"/>
    <property type="project" value="TreeGrafter"/>
</dbReference>
<dbReference type="OrthoDB" id="9803484at2"/>
<evidence type="ECO:0000256" key="3">
    <source>
        <dbReference type="ARBA" id="ARBA00022448"/>
    </source>
</evidence>
<comment type="caution">
    <text evidence="12">The sequence shown here is derived from an EMBL/GenBank/DDBJ whole genome shotgun (WGS) entry which is preliminary data.</text>
</comment>
<evidence type="ECO:0000256" key="8">
    <source>
        <dbReference type="ARBA" id="ARBA00022989"/>
    </source>
</evidence>
<evidence type="ECO:0000313" key="12">
    <source>
        <dbReference type="EMBL" id="PTN04346.1"/>
    </source>
</evidence>
<keyword evidence="5" id="KW-0997">Cell inner membrane</keyword>
<dbReference type="GO" id="GO:0050897">
    <property type="term" value="F:cobalt ion binding"/>
    <property type="evidence" value="ECO:0007669"/>
    <property type="project" value="TreeGrafter"/>
</dbReference>
<evidence type="ECO:0000256" key="6">
    <source>
        <dbReference type="ARBA" id="ARBA00022692"/>
    </source>
</evidence>
<proteinExistence type="inferred from homology"/>
<keyword evidence="8 11" id="KW-1133">Transmembrane helix</keyword>
<keyword evidence="6 11" id="KW-0812">Transmembrane</keyword>
<dbReference type="InterPro" id="IPR045861">
    <property type="entry name" value="CorA_cytoplasmic_dom"/>
</dbReference>
<keyword evidence="13" id="KW-1185">Reference proteome</keyword>
<evidence type="ECO:0000256" key="11">
    <source>
        <dbReference type="SAM" id="Phobius"/>
    </source>
</evidence>
<dbReference type="GO" id="GO:0005886">
    <property type="term" value="C:plasma membrane"/>
    <property type="evidence" value="ECO:0007669"/>
    <property type="project" value="UniProtKB-SubCell"/>
</dbReference>
<accession>A0A2T5BX36</accession>
<evidence type="ECO:0000256" key="2">
    <source>
        <dbReference type="ARBA" id="ARBA00009765"/>
    </source>
</evidence>
<protein>
    <submittedName>
        <fullName evidence="12">Zinc transporter</fullName>
    </submittedName>
</protein>
<evidence type="ECO:0000256" key="4">
    <source>
        <dbReference type="ARBA" id="ARBA00022475"/>
    </source>
</evidence>
<dbReference type="PANTHER" id="PTHR46494:SF3">
    <property type="entry name" value="ZINC TRANSPORT PROTEIN ZNTB"/>
    <property type="match status" value="1"/>
</dbReference>
<evidence type="ECO:0000256" key="5">
    <source>
        <dbReference type="ARBA" id="ARBA00022519"/>
    </source>
</evidence>